<dbReference type="EMBL" id="CP117449">
    <property type="protein sequence ID" value="WLH13854.1"/>
    <property type="molecule type" value="Genomic_DNA"/>
</dbReference>
<keyword evidence="3" id="KW-1185">Reference proteome</keyword>
<protein>
    <recommendedName>
        <fullName evidence="4">Bacterial Ig-like domain-containing protein</fullName>
    </recommendedName>
</protein>
<proteinExistence type="predicted"/>
<feature type="region of interest" description="Disordered" evidence="1">
    <location>
        <begin position="1"/>
        <end position="25"/>
    </location>
</feature>
<evidence type="ECO:0000256" key="1">
    <source>
        <dbReference type="SAM" id="MobiDB-lite"/>
    </source>
</evidence>
<reference evidence="2 3" key="1">
    <citation type="submission" date="2023-02" db="EMBL/GenBank/DDBJ databases">
        <title>Evolution of Hrp T3SS in non-pathogenic Pseudomonas fluorescens.</title>
        <authorList>
            <person name="Liao K."/>
            <person name="Wei H."/>
            <person name="Gu Y."/>
        </authorList>
    </citation>
    <scope>NUCLEOTIDE SEQUENCE [LARGE SCALE GENOMIC DNA]</scope>
    <source>
        <strain evidence="2 3">FP205</strain>
    </source>
</reference>
<evidence type="ECO:0000313" key="3">
    <source>
        <dbReference type="Proteomes" id="UP001230339"/>
    </source>
</evidence>
<evidence type="ECO:0008006" key="4">
    <source>
        <dbReference type="Google" id="ProtNLM"/>
    </source>
</evidence>
<evidence type="ECO:0000313" key="2">
    <source>
        <dbReference type="EMBL" id="WLH13854.1"/>
    </source>
</evidence>
<dbReference type="Proteomes" id="UP001230339">
    <property type="component" value="Chromosome"/>
</dbReference>
<accession>A0ABY9GEC1</accession>
<name>A0ABY9GEC1_9PSED</name>
<sequence>MDNDDTDDIKKGEAAGTSEKNNDVSVEKADDFSAVSGAVPNNGVLAEVILDATSDEYGVMASVKLEYEVVGQRINIQAKEYKSKSSGFPRCVLYMIGDNGAQHRVSADPAIQDDQWHVYPLSYSQDASGYETTISLVGFYWFQGDIWFDYWGRHSVRLRVRPPVITKPKSGEDVGGRPLFAGAGEIGAQIQIYRSHSGELVPHLVSYVTWPGLWSLYLFEQLTLGRHEFTAKQTIDGMTSDWARNISVNVILGTPPEITGPDANSVQDRTFTVTGNEGRLGAIVQIFRDLTDDPKLGETNPLTGANWSCSVTAPVGNISLAALQLVGGRPSDRSTPRAFRVRPPALTAVTVTTPTDTSVKFEGDGYTGSTVEITVVSGPNVTAPAPAPVNGGSWNTTATNWPFGSYSLRAIQRFPDGANGWIDSQPYTFPVNLILPDPTDITYTPVYQPVFSGKGFNGATVMLFNPGGASKVAPDAGVSSGQWQSRASEVWGPTFKRKVHIKQYLNGAPSPTWQEIEVTIPPLAPVMNVPVENGLSPDLSGTCWPDAVLTLTFSDSATEHPVENNNGTWTFRRTEPFAPEVIHTATLIQTAAQQPSPAASRTFTVVLPVRKPVITDPSANAEVGRELIVRGRDGMAEASMQIRDAQFQTDLGEPKVLTADGEWSVELPVLDFRRYTIDAQQTLRGVPSERSETVTFEVVVLPPEFDVPQPGSDLPRTMVLSGTGMPGGRVDVWLQGASEPLIEDVFVGAEGWSAEVTLPVGETTILARQRFEGRPSKDTAPLTFNVVPAAPFIETPATDEHIGRRVVVSGFGVPGDTVTVKLGDATHSVLGNSPVLEDRTWSVTVAFDQPGGLYDLMAVASSEGFNSADSPPRPVVLGTYQPSIDVPMAGGWVDNPVNFEGQGRPGIGQVVSWFNPDQVWAAGLPVAASGWQGGAAQALSAGGNWCRFRQTITDTVDGATASDWVESGRFEVLLSTSPTQLPNSR</sequence>
<dbReference type="RefSeq" id="WP_305416423.1">
    <property type="nucleotide sequence ID" value="NZ_CP117426.1"/>
</dbReference>
<gene>
    <name evidence="2" type="ORF">PSH57_05745</name>
</gene>
<organism evidence="2 3">
    <name type="scientific">Pseudomonas hefeiensis</name>
    <dbReference type="NCBI Taxonomy" id="2738125"/>
    <lineage>
        <taxon>Bacteria</taxon>
        <taxon>Pseudomonadati</taxon>
        <taxon>Pseudomonadota</taxon>
        <taxon>Gammaproteobacteria</taxon>
        <taxon>Pseudomonadales</taxon>
        <taxon>Pseudomonadaceae</taxon>
        <taxon>Pseudomonas</taxon>
    </lineage>
</organism>